<proteinExistence type="predicted"/>
<dbReference type="InterPro" id="IPR051156">
    <property type="entry name" value="Mito/Outer_Membr_Metalloprot"/>
</dbReference>
<dbReference type="EMBL" id="BMZB01000001">
    <property type="protein sequence ID" value="GGZ30582.1"/>
    <property type="molecule type" value="Genomic_DNA"/>
</dbReference>
<evidence type="ECO:0000256" key="5">
    <source>
        <dbReference type="ARBA" id="ARBA00022833"/>
    </source>
</evidence>
<dbReference type="InterPro" id="IPR001915">
    <property type="entry name" value="Peptidase_M48"/>
</dbReference>
<keyword evidence="4" id="KW-0378">Hydrolase</keyword>
<organism evidence="11 12">
    <name type="scientific">Asticcacaulis endophyticus</name>
    <dbReference type="NCBI Taxonomy" id="1395890"/>
    <lineage>
        <taxon>Bacteria</taxon>
        <taxon>Pseudomonadati</taxon>
        <taxon>Pseudomonadota</taxon>
        <taxon>Alphaproteobacteria</taxon>
        <taxon>Caulobacterales</taxon>
        <taxon>Caulobacteraceae</taxon>
        <taxon>Asticcacaulis</taxon>
    </lineage>
</organism>
<reference evidence="11" key="1">
    <citation type="journal article" date="2014" name="Int. J. Syst. Evol. Microbiol.">
        <title>Complete genome sequence of Corynebacterium casei LMG S-19264T (=DSM 44701T), isolated from a smear-ripened cheese.</title>
        <authorList>
            <consortium name="US DOE Joint Genome Institute (JGI-PGF)"/>
            <person name="Walter F."/>
            <person name="Albersmeier A."/>
            <person name="Kalinowski J."/>
            <person name="Ruckert C."/>
        </authorList>
    </citation>
    <scope>NUCLEOTIDE SEQUENCE</scope>
    <source>
        <strain evidence="11">KCTC 32296</strain>
    </source>
</reference>
<dbReference type="Pfam" id="PF01435">
    <property type="entry name" value="Peptidase_M48"/>
    <property type="match status" value="1"/>
</dbReference>
<feature type="region of interest" description="Disordered" evidence="8">
    <location>
        <begin position="30"/>
        <end position="70"/>
    </location>
</feature>
<name>A0A918URQ9_9CAUL</name>
<dbReference type="InterPro" id="IPR019734">
    <property type="entry name" value="TPR_rpt"/>
</dbReference>
<dbReference type="RefSeq" id="WP_189485847.1">
    <property type="nucleotide sequence ID" value="NZ_BMZB01000001.1"/>
</dbReference>
<keyword evidence="5" id="KW-0862">Zinc</keyword>
<feature type="chain" id="PRO_5038100313" description="Peptidase M48 domain-containing protein" evidence="9">
    <location>
        <begin position="26"/>
        <end position="451"/>
    </location>
</feature>
<feature type="domain" description="Peptidase M48" evidence="10">
    <location>
        <begin position="72"/>
        <end position="280"/>
    </location>
</feature>
<keyword evidence="6" id="KW-0482">Metalloprotease</keyword>
<dbReference type="GO" id="GO:0046872">
    <property type="term" value="F:metal ion binding"/>
    <property type="evidence" value="ECO:0007669"/>
    <property type="project" value="UniProtKB-KW"/>
</dbReference>
<reference evidence="11" key="2">
    <citation type="submission" date="2020-09" db="EMBL/GenBank/DDBJ databases">
        <authorList>
            <person name="Sun Q."/>
            <person name="Kim S."/>
        </authorList>
    </citation>
    <scope>NUCLEOTIDE SEQUENCE</scope>
    <source>
        <strain evidence="11">KCTC 32296</strain>
    </source>
</reference>
<evidence type="ECO:0000256" key="4">
    <source>
        <dbReference type="ARBA" id="ARBA00022801"/>
    </source>
</evidence>
<evidence type="ECO:0000313" key="12">
    <source>
        <dbReference type="Proteomes" id="UP000662572"/>
    </source>
</evidence>
<dbReference type="GO" id="GO:0004222">
    <property type="term" value="F:metalloendopeptidase activity"/>
    <property type="evidence" value="ECO:0007669"/>
    <property type="project" value="InterPro"/>
</dbReference>
<evidence type="ECO:0000256" key="8">
    <source>
        <dbReference type="SAM" id="MobiDB-lite"/>
    </source>
</evidence>
<protein>
    <recommendedName>
        <fullName evidence="10">Peptidase M48 domain-containing protein</fullName>
    </recommendedName>
</protein>
<dbReference type="CDD" id="cd07324">
    <property type="entry name" value="M48C_Oma1-like"/>
    <property type="match status" value="1"/>
</dbReference>
<keyword evidence="7" id="KW-0802">TPR repeat</keyword>
<dbReference type="PANTHER" id="PTHR22726:SF1">
    <property type="entry name" value="METALLOENDOPEPTIDASE OMA1, MITOCHONDRIAL"/>
    <property type="match status" value="1"/>
</dbReference>
<keyword evidence="2" id="KW-0645">Protease</keyword>
<feature type="repeat" description="TPR" evidence="7">
    <location>
        <begin position="400"/>
        <end position="433"/>
    </location>
</feature>
<dbReference type="Gene3D" id="3.30.2010.10">
    <property type="entry name" value="Metalloproteases ('zincins'), catalytic domain"/>
    <property type="match status" value="1"/>
</dbReference>
<dbReference type="GO" id="GO:0051603">
    <property type="term" value="P:proteolysis involved in protein catabolic process"/>
    <property type="evidence" value="ECO:0007669"/>
    <property type="project" value="TreeGrafter"/>
</dbReference>
<evidence type="ECO:0000313" key="11">
    <source>
        <dbReference type="EMBL" id="GGZ30582.1"/>
    </source>
</evidence>
<evidence type="ECO:0000256" key="7">
    <source>
        <dbReference type="PROSITE-ProRule" id="PRU00339"/>
    </source>
</evidence>
<feature type="signal peptide" evidence="9">
    <location>
        <begin position="1"/>
        <end position="25"/>
    </location>
</feature>
<keyword evidence="12" id="KW-1185">Reference proteome</keyword>
<feature type="compositionally biased region" description="Basic and acidic residues" evidence="8">
    <location>
        <begin position="31"/>
        <end position="40"/>
    </location>
</feature>
<dbReference type="PANTHER" id="PTHR22726">
    <property type="entry name" value="METALLOENDOPEPTIDASE OMA1"/>
    <property type="match status" value="1"/>
</dbReference>
<dbReference type="Gene3D" id="1.25.40.10">
    <property type="entry name" value="Tetratricopeptide repeat domain"/>
    <property type="match status" value="1"/>
</dbReference>
<dbReference type="InterPro" id="IPR011990">
    <property type="entry name" value="TPR-like_helical_dom_sf"/>
</dbReference>
<evidence type="ECO:0000256" key="9">
    <source>
        <dbReference type="SAM" id="SignalP"/>
    </source>
</evidence>
<sequence>MKRLTLSALMSAVAFSAILPAPVLAQTAAKPAKDLDERTPGQKPADNSLEHSLWDQSEKAEYKAQTSGERNRDPALNAYVDSVVDKVTGPYSGDVRVYVMDRPFFNASMAPNGYTEVWSGLLLRAETEDELAFVLGHEFAHFRQTHSLQAYKNFKSNRDAVLAATMLITAVGVGAAGNAGSYAAARDISNLTRGLIDVVYLGSIAAYFGYSRETETEADRFGSQYAHQAGYTSLAGSRLWRTLLDETAASDYRRVRNSPTRINIFGSHPLETDRITAIQGYDKALNGGKASAFDDAALKPARAAYRAHIRAHLGDWLKDDLRRMDYGQTLFTIKRLSRDGEDLGLLNFYAGEAYRLRVKEAKTTETNADKLDRFEVDKTKNLEAAVEAYKTALQHADAPAETYRQLGDVYRKLERKPDAIEALTKYIKAHPDAEDAWMVEDQIATLNKGGA</sequence>
<evidence type="ECO:0000256" key="1">
    <source>
        <dbReference type="ARBA" id="ARBA00001947"/>
    </source>
</evidence>
<comment type="cofactor">
    <cofactor evidence="1">
        <name>Zn(2+)</name>
        <dbReference type="ChEBI" id="CHEBI:29105"/>
    </cofactor>
</comment>
<evidence type="ECO:0000256" key="6">
    <source>
        <dbReference type="ARBA" id="ARBA00023049"/>
    </source>
</evidence>
<keyword evidence="3" id="KW-0479">Metal-binding</keyword>
<keyword evidence="9" id="KW-0732">Signal</keyword>
<evidence type="ECO:0000256" key="3">
    <source>
        <dbReference type="ARBA" id="ARBA00022723"/>
    </source>
</evidence>
<gene>
    <name evidence="11" type="ORF">GCM10011273_16210</name>
</gene>
<evidence type="ECO:0000256" key="2">
    <source>
        <dbReference type="ARBA" id="ARBA00022670"/>
    </source>
</evidence>
<dbReference type="Proteomes" id="UP000662572">
    <property type="component" value="Unassembled WGS sequence"/>
</dbReference>
<dbReference type="GO" id="GO:0016020">
    <property type="term" value="C:membrane"/>
    <property type="evidence" value="ECO:0007669"/>
    <property type="project" value="TreeGrafter"/>
</dbReference>
<dbReference type="SUPFAM" id="SSF48452">
    <property type="entry name" value="TPR-like"/>
    <property type="match status" value="1"/>
</dbReference>
<feature type="compositionally biased region" description="Basic and acidic residues" evidence="8">
    <location>
        <begin position="48"/>
        <end position="62"/>
    </location>
</feature>
<dbReference type="AlphaFoldDB" id="A0A918URQ9"/>
<comment type="caution">
    <text evidence="11">The sequence shown here is derived from an EMBL/GenBank/DDBJ whole genome shotgun (WGS) entry which is preliminary data.</text>
</comment>
<accession>A0A918URQ9</accession>
<evidence type="ECO:0000259" key="10">
    <source>
        <dbReference type="Pfam" id="PF01435"/>
    </source>
</evidence>
<dbReference type="PROSITE" id="PS50005">
    <property type="entry name" value="TPR"/>
    <property type="match status" value="1"/>
</dbReference>